<dbReference type="Pfam" id="PF25171">
    <property type="entry name" value="Beta-prop_WDR36-Utp21_1st"/>
    <property type="match status" value="1"/>
</dbReference>
<proteinExistence type="predicted"/>
<dbReference type="EMBL" id="KB910426">
    <property type="protein sequence ID" value="EOB11173.1"/>
    <property type="molecule type" value="Genomic_DNA"/>
</dbReference>
<dbReference type="STRING" id="578461.R0MEG0"/>
<reference evidence="2 3" key="1">
    <citation type="journal article" date="2013" name="BMC Genomics">
        <title>Comparative genomics of parasitic silkworm microsporidia reveal an association between genome expansion and host adaptation.</title>
        <authorList>
            <person name="Pan G."/>
            <person name="Xu J."/>
            <person name="Li T."/>
            <person name="Xia Q."/>
            <person name="Liu S.L."/>
            <person name="Zhang G."/>
            <person name="Li S."/>
            <person name="Li C."/>
            <person name="Liu H."/>
            <person name="Yang L."/>
            <person name="Liu T."/>
            <person name="Zhang X."/>
            <person name="Wu Z."/>
            <person name="Fan W."/>
            <person name="Dang X."/>
            <person name="Xiang H."/>
            <person name="Tao M."/>
            <person name="Li Y."/>
            <person name="Hu J."/>
            <person name="Li Z."/>
            <person name="Lin L."/>
            <person name="Luo J."/>
            <person name="Geng L."/>
            <person name="Wang L."/>
            <person name="Long M."/>
            <person name="Wan Y."/>
            <person name="He N."/>
            <person name="Zhang Z."/>
            <person name="Lu C."/>
            <person name="Keeling P.J."/>
            <person name="Wang J."/>
            <person name="Xiang Z."/>
            <person name="Zhou Z."/>
        </authorList>
    </citation>
    <scope>NUCLEOTIDE SEQUENCE [LARGE SCALE GENOMIC DNA]</scope>
    <source>
        <strain evidence="3">CQ1 / CVCC 102059</strain>
    </source>
</reference>
<dbReference type="SUPFAM" id="SSF50978">
    <property type="entry name" value="WD40 repeat-like"/>
    <property type="match status" value="1"/>
</dbReference>
<dbReference type="Proteomes" id="UP000016927">
    <property type="component" value="Unassembled WGS sequence"/>
</dbReference>
<dbReference type="InterPro" id="IPR059157">
    <property type="entry name" value="WDR36-Utp21_N"/>
</dbReference>
<dbReference type="AlphaFoldDB" id="R0MEG0"/>
<dbReference type="HOGENOM" id="CLU_568685_0_0_1"/>
<feature type="domain" description="WDR36/Utp21 N-terminal" evidence="1">
    <location>
        <begin position="13"/>
        <end position="192"/>
    </location>
</feature>
<dbReference type="InterPro" id="IPR015943">
    <property type="entry name" value="WD40/YVTN_repeat-like_dom_sf"/>
</dbReference>
<dbReference type="GO" id="GO:0032040">
    <property type="term" value="C:small-subunit processome"/>
    <property type="evidence" value="ECO:0007669"/>
    <property type="project" value="TreeGrafter"/>
</dbReference>
<dbReference type="GO" id="GO:0006364">
    <property type="term" value="P:rRNA processing"/>
    <property type="evidence" value="ECO:0007669"/>
    <property type="project" value="TreeGrafter"/>
</dbReference>
<dbReference type="PANTHER" id="PTHR22840:SF12">
    <property type="entry name" value="WD REPEAT-CONTAINING PROTEIN 36"/>
    <property type="match status" value="1"/>
</dbReference>
<organism evidence="2 3">
    <name type="scientific">Nosema bombycis (strain CQ1 / CVCC 102059)</name>
    <name type="common">Microsporidian parasite</name>
    <name type="synonym">Pebrine of silkworm</name>
    <dbReference type="NCBI Taxonomy" id="578461"/>
    <lineage>
        <taxon>Eukaryota</taxon>
        <taxon>Fungi</taxon>
        <taxon>Fungi incertae sedis</taxon>
        <taxon>Microsporidia</taxon>
        <taxon>Nosematidae</taxon>
        <taxon>Nosema</taxon>
    </lineage>
</organism>
<accession>R0MEG0</accession>
<dbReference type="Gene3D" id="2.130.10.10">
    <property type="entry name" value="YVTN repeat-like/Quinoprotein amine dehydrogenase"/>
    <property type="match status" value="1"/>
</dbReference>
<evidence type="ECO:0000259" key="1">
    <source>
        <dbReference type="Pfam" id="PF25171"/>
    </source>
</evidence>
<evidence type="ECO:0000313" key="3">
    <source>
        <dbReference type="Proteomes" id="UP000016927"/>
    </source>
</evidence>
<dbReference type="PANTHER" id="PTHR22840">
    <property type="entry name" value="WD REPEAT-CONTAINING PROTEIN 36"/>
    <property type="match status" value="1"/>
</dbReference>
<gene>
    <name evidence="2" type="primary">WDR36</name>
    <name evidence="2" type="ORF">NBO_1519g0001</name>
</gene>
<keyword evidence="3" id="KW-1185">Reference proteome</keyword>
<sequence>MYQRSSKIGNFDYKEEIKQVMCIGEIVITLHKNRIEYRRIESGRDKDGEGEINDQKIDNDLIINEDSFTTPILYLHHPMAYLNKILLISDSQTSLYNFIKKKEIYKFKSFKKGVCVVRNTKVVDLVGVGYTNGQIDIINLKKDEILFSFKDLKVKDLKDLDFSNEKMCVVGGGDLYLFDLIEKRLILKTRAVSGKFIGEDYLLISKGDKDIEVDKDNPTEIKEKNPLIDNNISLFKIHNNSLNLIKVKNNLKSDILFLEEGSLDNTFVVVSKGEVFKYNTGNTLSYQKLKFKGKIEKMSFKGGEGVLYGDKILYKLGTSIKYALNSEIDLITNYKEISGILVDGVIIILNLNTKMIYKKIPVNEPIKCIKMDRNNLYLLYEERIRVVPYYKTEKWGSSIDGGDYKDSNGSIDIDLTPITPPITPIFFKVFDSLIVLSSNSGLFLFSNGILFRTFPGLFKDFTVSPNLKWLGVCKEDSILF</sequence>
<protein>
    <submittedName>
        <fullName evidence="2">WD repeat-containing protein 36</fullName>
    </submittedName>
</protein>
<name>R0MEG0_NOSB1</name>
<dbReference type="OrthoDB" id="10250769at2759"/>
<evidence type="ECO:0000313" key="2">
    <source>
        <dbReference type="EMBL" id="EOB11173.1"/>
    </source>
</evidence>
<dbReference type="GO" id="GO:0034388">
    <property type="term" value="C:Pwp2p-containing subcomplex of 90S preribosome"/>
    <property type="evidence" value="ECO:0007669"/>
    <property type="project" value="TreeGrafter"/>
</dbReference>
<dbReference type="InterPro" id="IPR036322">
    <property type="entry name" value="WD40_repeat_dom_sf"/>
</dbReference>
<dbReference type="VEuPathDB" id="MicrosporidiaDB:NBO_1519g0001"/>